<organism evidence="3 4">
    <name type="scientific">Trichodelitschia bisporula</name>
    <dbReference type="NCBI Taxonomy" id="703511"/>
    <lineage>
        <taxon>Eukaryota</taxon>
        <taxon>Fungi</taxon>
        <taxon>Dikarya</taxon>
        <taxon>Ascomycota</taxon>
        <taxon>Pezizomycotina</taxon>
        <taxon>Dothideomycetes</taxon>
        <taxon>Dothideomycetes incertae sedis</taxon>
        <taxon>Phaeotrichales</taxon>
        <taxon>Phaeotrichaceae</taxon>
        <taxon>Trichodelitschia</taxon>
    </lineage>
</organism>
<evidence type="ECO:0000256" key="2">
    <source>
        <dbReference type="SAM" id="SignalP"/>
    </source>
</evidence>
<reference evidence="3" key="1">
    <citation type="journal article" date="2020" name="Stud. Mycol.">
        <title>101 Dothideomycetes genomes: a test case for predicting lifestyles and emergence of pathogens.</title>
        <authorList>
            <person name="Haridas S."/>
            <person name="Albert R."/>
            <person name="Binder M."/>
            <person name="Bloem J."/>
            <person name="Labutti K."/>
            <person name="Salamov A."/>
            <person name="Andreopoulos B."/>
            <person name="Baker S."/>
            <person name="Barry K."/>
            <person name="Bills G."/>
            <person name="Bluhm B."/>
            <person name="Cannon C."/>
            <person name="Castanera R."/>
            <person name="Culley D."/>
            <person name="Daum C."/>
            <person name="Ezra D."/>
            <person name="Gonzalez J."/>
            <person name="Henrissat B."/>
            <person name="Kuo A."/>
            <person name="Liang C."/>
            <person name="Lipzen A."/>
            <person name="Lutzoni F."/>
            <person name="Magnuson J."/>
            <person name="Mondo S."/>
            <person name="Nolan M."/>
            <person name="Ohm R."/>
            <person name="Pangilinan J."/>
            <person name="Park H.-J."/>
            <person name="Ramirez L."/>
            <person name="Alfaro M."/>
            <person name="Sun H."/>
            <person name="Tritt A."/>
            <person name="Yoshinaga Y."/>
            <person name="Zwiers L.-H."/>
            <person name="Turgeon B."/>
            <person name="Goodwin S."/>
            <person name="Spatafora J."/>
            <person name="Crous P."/>
            <person name="Grigoriev I."/>
        </authorList>
    </citation>
    <scope>NUCLEOTIDE SEQUENCE</scope>
    <source>
        <strain evidence="3">CBS 262.69</strain>
    </source>
</reference>
<dbReference type="AlphaFoldDB" id="A0A6G1HSQ4"/>
<evidence type="ECO:0000313" key="3">
    <source>
        <dbReference type="EMBL" id="KAF2399088.1"/>
    </source>
</evidence>
<keyword evidence="4" id="KW-1185">Reference proteome</keyword>
<protein>
    <submittedName>
        <fullName evidence="3">Uncharacterized protein</fullName>
    </submittedName>
</protein>
<evidence type="ECO:0000256" key="1">
    <source>
        <dbReference type="SAM" id="MobiDB-lite"/>
    </source>
</evidence>
<feature type="signal peptide" evidence="2">
    <location>
        <begin position="1"/>
        <end position="26"/>
    </location>
</feature>
<gene>
    <name evidence="3" type="ORF">EJ06DRAFT_531395</name>
</gene>
<dbReference type="Proteomes" id="UP000799640">
    <property type="component" value="Unassembled WGS sequence"/>
</dbReference>
<evidence type="ECO:0000313" key="4">
    <source>
        <dbReference type="Proteomes" id="UP000799640"/>
    </source>
</evidence>
<feature type="chain" id="PRO_5026314275" evidence="2">
    <location>
        <begin position="27"/>
        <end position="111"/>
    </location>
</feature>
<proteinExistence type="predicted"/>
<accession>A0A6G1HSQ4</accession>
<sequence>MRDALALIRALFTPFCLILTLQILPAHESSRCLRNSQLLRARNSYAVHGYNFTTASPAAQDSIFGILLGCDIGHLARKTVPIKIMDPRKGQNIGDVSTSLGLEPRSKKPAH</sequence>
<keyword evidence="2" id="KW-0732">Signal</keyword>
<feature type="region of interest" description="Disordered" evidence="1">
    <location>
        <begin position="87"/>
        <end position="111"/>
    </location>
</feature>
<name>A0A6G1HSQ4_9PEZI</name>
<dbReference type="EMBL" id="ML996698">
    <property type="protein sequence ID" value="KAF2399088.1"/>
    <property type="molecule type" value="Genomic_DNA"/>
</dbReference>